<feature type="compositionally biased region" description="Basic residues" evidence="1">
    <location>
        <begin position="65"/>
        <end position="76"/>
    </location>
</feature>
<keyword evidence="3" id="KW-1185">Reference proteome</keyword>
<feature type="region of interest" description="Disordered" evidence="1">
    <location>
        <begin position="51"/>
        <end position="76"/>
    </location>
</feature>
<comment type="caution">
    <text evidence="2">The sequence shown here is derived from an EMBL/GenBank/DDBJ whole genome shotgun (WGS) entry which is preliminary data.</text>
</comment>
<gene>
    <name evidence="2" type="ORF">MPNT_70027</name>
</gene>
<sequence>MDLFWLLATIAPRILIDFDENAWFAYSKRSVVRRETRRKILATTGFLTRRSHRAAPARGGPSVTVRKRGRKKNEKK</sequence>
<evidence type="ECO:0000313" key="3">
    <source>
        <dbReference type="Proteomes" id="UP000663859"/>
    </source>
</evidence>
<reference evidence="2" key="1">
    <citation type="submission" date="2021-02" db="EMBL/GenBank/DDBJ databases">
        <authorList>
            <person name="Cremers G."/>
            <person name="Picone N."/>
        </authorList>
    </citation>
    <scope>NUCLEOTIDE SEQUENCE</scope>
    <source>
        <strain evidence="2">PQ17</strain>
    </source>
</reference>
<protein>
    <submittedName>
        <fullName evidence="2">Uncharacterized protein</fullName>
    </submittedName>
</protein>
<accession>A0A8J2FPQ0</accession>
<dbReference type="EMBL" id="CAJNOB010000067">
    <property type="protein sequence ID" value="CAF0704460.1"/>
    <property type="molecule type" value="Genomic_DNA"/>
</dbReference>
<dbReference type="AlphaFoldDB" id="A0A8J2FPQ0"/>
<organism evidence="2 3">
    <name type="scientific">Candidatus Methylacidithermus pantelleriae</name>
    <dbReference type="NCBI Taxonomy" id="2744239"/>
    <lineage>
        <taxon>Bacteria</taxon>
        <taxon>Pseudomonadati</taxon>
        <taxon>Verrucomicrobiota</taxon>
        <taxon>Methylacidiphilae</taxon>
        <taxon>Methylacidiphilales</taxon>
        <taxon>Methylacidiphilaceae</taxon>
        <taxon>Candidatus Methylacidithermus</taxon>
    </lineage>
</organism>
<name>A0A8J2FPQ0_9BACT</name>
<proteinExistence type="predicted"/>
<dbReference type="Proteomes" id="UP000663859">
    <property type="component" value="Unassembled WGS sequence"/>
</dbReference>
<evidence type="ECO:0000313" key="2">
    <source>
        <dbReference type="EMBL" id="CAF0704460.1"/>
    </source>
</evidence>
<evidence type="ECO:0000256" key="1">
    <source>
        <dbReference type="SAM" id="MobiDB-lite"/>
    </source>
</evidence>